<dbReference type="OrthoDB" id="6150715at2759"/>
<dbReference type="AlphaFoldDB" id="A0A8S3Q407"/>
<reference evidence="1" key="1">
    <citation type="submission" date="2021-03" db="EMBL/GenBank/DDBJ databases">
        <authorList>
            <person name="Bekaert M."/>
        </authorList>
    </citation>
    <scope>NUCLEOTIDE SEQUENCE</scope>
</reference>
<evidence type="ECO:0000313" key="2">
    <source>
        <dbReference type="Proteomes" id="UP000683360"/>
    </source>
</evidence>
<keyword evidence="2" id="KW-1185">Reference proteome</keyword>
<dbReference type="Proteomes" id="UP000683360">
    <property type="component" value="Unassembled WGS sequence"/>
</dbReference>
<organism evidence="1 2">
    <name type="scientific">Mytilus edulis</name>
    <name type="common">Blue mussel</name>
    <dbReference type="NCBI Taxonomy" id="6550"/>
    <lineage>
        <taxon>Eukaryota</taxon>
        <taxon>Metazoa</taxon>
        <taxon>Spiralia</taxon>
        <taxon>Lophotrochozoa</taxon>
        <taxon>Mollusca</taxon>
        <taxon>Bivalvia</taxon>
        <taxon>Autobranchia</taxon>
        <taxon>Pteriomorphia</taxon>
        <taxon>Mytilida</taxon>
        <taxon>Mytiloidea</taxon>
        <taxon>Mytilidae</taxon>
        <taxon>Mytilinae</taxon>
        <taxon>Mytilus</taxon>
    </lineage>
</organism>
<dbReference type="EMBL" id="CAJPWZ010000295">
    <property type="protein sequence ID" value="CAG2189538.1"/>
    <property type="molecule type" value="Genomic_DNA"/>
</dbReference>
<proteinExistence type="predicted"/>
<gene>
    <name evidence="1" type="ORF">MEDL_4917</name>
</gene>
<evidence type="ECO:0000313" key="1">
    <source>
        <dbReference type="EMBL" id="CAG2189538.1"/>
    </source>
</evidence>
<name>A0A8S3Q407_MYTED</name>
<accession>A0A8S3Q407</accession>
<protein>
    <submittedName>
        <fullName evidence="1">Uncharacterized protein</fullName>
    </submittedName>
</protein>
<comment type="caution">
    <text evidence="1">The sequence shown here is derived from an EMBL/GenBank/DDBJ whole genome shotgun (WGS) entry which is preliminary data.</text>
</comment>
<sequence>MCENCKERIHPRFKVSETHTIVSIKDVAKKDSDICGQFGSLQVSQPVISSLLSAYTSNLVAFTKMQYSANDTIYCSYHVKDKGYNFCIIRLLRESMKVLQKLDIECTDFALSSKDEIYHGVVCGSELKCVSTDGVTNTVLSTSPMVIMCIHISENNKIILGLREQGSPFPVTGFSTRQIAVFDENKKHTLTIEYDQKGKNCLVIYGE</sequence>